<accession>A0A2U1JDV1</accession>
<feature type="region of interest" description="Disordered" evidence="2">
    <location>
        <begin position="1060"/>
        <end position="1093"/>
    </location>
</feature>
<dbReference type="PANTHER" id="PTHR47766">
    <property type="entry name" value="PROTEIN EFR3"/>
    <property type="match status" value="1"/>
</dbReference>
<dbReference type="EMBL" id="MBFU01000025">
    <property type="protein sequence ID" value="PWA03199.1"/>
    <property type="molecule type" value="Genomic_DNA"/>
</dbReference>
<dbReference type="GO" id="GO:0072659">
    <property type="term" value="P:protein localization to plasma membrane"/>
    <property type="evidence" value="ECO:0007669"/>
    <property type="project" value="InterPro"/>
</dbReference>
<dbReference type="PANTHER" id="PTHR47766:SF1">
    <property type="entry name" value="PROTEIN EFR3"/>
    <property type="match status" value="1"/>
</dbReference>
<organism evidence="3 4">
    <name type="scientific">Smittium angustum</name>
    <dbReference type="NCBI Taxonomy" id="133377"/>
    <lineage>
        <taxon>Eukaryota</taxon>
        <taxon>Fungi</taxon>
        <taxon>Fungi incertae sedis</taxon>
        <taxon>Zoopagomycota</taxon>
        <taxon>Kickxellomycotina</taxon>
        <taxon>Harpellomycetes</taxon>
        <taxon>Harpellales</taxon>
        <taxon>Legeriomycetaceae</taxon>
        <taxon>Smittium</taxon>
    </lineage>
</organism>
<dbReference type="AlphaFoldDB" id="A0A2U1JDV1"/>
<protein>
    <recommendedName>
        <fullName evidence="5">Protein EFR3</fullName>
    </recommendedName>
</protein>
<evidence type="ECO:0000313" key="4">
    <source>
        <dbReference type="Proteomes" id="UP000245591"/>
    </source>
</evidence>
<sequence>MDCFSPCGCVPTDNLMFYSPFRRYYKHATIIEKCFPQDKNAEIKPLSNELSYLTYYTKSKPVKLAKVGKYLYKRMLSNISHAKIRDVQIELQIFEALLGSNSRDIHYFGTYVLACALLVLKTKNTTLKWEAAEMMSLFCQHRGGTTTIISDEMRDSYVEVVEGFSTYLTQNKDPLVDTIKLQSIGLKVVYAVVKCQDTYIGDGRMELNRIIFAILGRMWMDYKNKKLPLISDQGARNTEKYVATSTEKYPETCEYISLKDSKEAIDSVCRMNINDVSADVLLAEQNIRNSSWILLHSLVEFSYGSNLRWIILSLFKFMDNEPESWSHPQFGSNVMSFMANQIGSQYQNVVITETLLFLDNFSKDLLNVKSKKNQPVVKQEQIKLTLVRILKELLNSPIVLAGVSVLEILLKLVSNLVETAENDTSSYIDLTFNPIDQDSDESSNLQNNTPSIAEQLLNTLLRTIGGLTRKQYYSNQASDVISYMSSDIDIEELKAQGFFSQTQLTNSQNTKNPEKGFILKKSSDDFQNKPIYRKTIWLLKAIRETLGSLVYEKSSEIHFAQNSSQIFSWSSIKPCVQLLASTDPQLRLLSGQILTLAVQFSKKLSAGYKKQMELSSGIPKLQVTAELENRIENLNFEDSEKTKMSRKTDAQNISTPDFRSISKAVSNSTNISAITQSILTEPYRGELTSDASFCSAFHAILKLLVHQLSNNTYCNFLISNCFLKEYISHESSYPKISVLHTISSIYFPLIPIVRQIESNLSLNANTTMNGSSVMNESEIFKSDNNQLDTPLTMVDESNIFLHHFCLLQTILGEMLTIVASDIVEKDSQEYRDLKDYISDVIKRQKRCGSWCSEMELDIYNPMLSWLTNDKPFAATDLVESTWNYETIKMHFTKFISVPYPENLNIEANSNRELVSSLKNIMYSSYPVAIVKPDQEDFTSPEYFCDLNSSFKSQNNQLRDDDTTTVGRKSHSSGKMNVSFKGINDFNDEKPISDTLKPKHGKEYFLQKELELGLNAFELNDYLDPHDFGVGVDELKFALVDGIADVNTVLFGASQETAEIDSDVSSIGSQEENGDSDDDNSYKNQFSRTHEPQSVFDYLKI</sequence>
<dbReference type="InterPro" id="IPR049150">
    <property type="entry name" value="EFR3_HEAT-like_rpt"/>
</dbReference>
<comment type="caution">
    <text evidence="3">The sequence shown here is derived from an EMBL/GenBank/DDBJ whole genome shotgun (WGS) entry which is preliminary data.</text>
</comment>
<comment type="similarity">
    <text evidence="1">Belongs to the EFR3 family.</text>
</comment>
<gene>
    <name evidence="3" type="ORF">BB558_000617</name>
</gene>
<evidence type="ECO:0000313" key="3">
    <source>
        <dbReference type="EMBL" id="PWA03199.1"/>
    </source>
</evidence>
<proteinExistence type="inferred from homology"/>
<evidence type="ECO:0008006" key="5">
    <source>
        <dbReference type="Google" id="ProtNLM"/>
    </source>
</evidence>
<evidence type="ECO:0000256" key="2">
    <source>
        <dbReference type="SAM" id="MobiDB-lite"/>
    </source>
</evidence>
<evidence type="ECO:0000256" key="1">
    <source>
        <dbReference type="ARBA" id="ARBA00010216"/>
    </source>
</evidence>
<reference evidence="3 4" key="1">
    <citation type="journal article" date="2018" name="MBio">
        <title>Comparative Genomics Reveals the Core Gene Toolbox for the Fungus-Insect Symbiosis.</title>
        <authorList>
            <person name="Wang Y."/>
            <person name="Stata M."/>
            <person name="Wang W."/>
            <person name="Stajich J.E."/>
            <person name="White M.M."/>
            <person name="Moncalvo J.M."/>
        </authorList>
    </citation>
    <scope>NUCLEOTIDE SEQUENCE [LARGE SCALE GENOMIC DNA]</scope>
    <source>
        <strain evidence="3 4">AUS-126-30</strain>
    </source>
</reference>
<keyword evidence="4" id="KW-1185">Reference proteome</keyword>
<dbReference type="InterPro" id="IPR039786">
    <property type="entry name" value="EFR3"/>
</dbReference>
<name>A0A2U1JDV1_SMIAN</name>
<dbReference type="Proteomes" id="UP000245591">
    <property type="component" value="Unassembled WGS sequence"/>
</dbReference>
<dbReference type="Pfam" id="PF21072">
    <property type="entry name" value="EFR3"/>
    <property type="match status" value="1"/>
</dbReference>